<dbReference type="GO" id="GO:0007155">
    <property type="term" value="P:cell adhesion"/>
    <property type="evidence" value="ECO:0007669"/>
    <property type="project" value="InterPro"/>
</dbReference>
<dbReference type="GO" id="GO:0009289">
    <property type="term" value="C:pilus"/>
    <property type="evidence" value="ECO:0007669"/>
    <property type="project" value="InterPro"/>
</dbReference>
<accession>A0A9Q8Q343</accession>
<dbReference type="InterPro" id="IPR008966">
    <property type="entry name" value="Adhesion_dom_sf"/>
</dbReference>
<feature type="signal peptide" evidence="1">
    <location>
        <begin position="1"/>
        <end position="24"/>
    </location>
</feature>
<dbReference type="Proteomes" id="UP000829116">
    <property type="component" value="Chromosome"/>
</dbReference>
<reference evidence="2" key="1">
    <citation type="submission" date="2022-03" db="EMBL/GenBank/DDBJ databases">
        <title>ESBL-producing Moellerella wisconsensis and Escherichia marmotae isolated from wild game meat.</title>
        <authorList>
            <person name="Biggel M."/>
        </authorList>
    </citation>
    <scope>NUCLEOTIDE SEQUENCE</scope>
    <source>
        <strain evidence="2">W51</strain>
    </source>
</reference>
<evidence type="ECO:0000313" key="2">
    <source>
        <dbReference type="EMBL" id="UNH31362.1"/>
    </source>
</evidence>
<dbReference type="SUPFAM" id="SSF49401">
    <property type="entry name" value="Bacterial adhesins"/>
    <property type="match status" value="1"/>
</dbReference>
<feature type="chain" id="PRO_5040372190" evidence="1">
    <location>
        <begin position="25"/>
        <end position="180"/>
    </location>
</feature>
<dbReference type="RefSeq" id="WP_241542398.1">
    <property type="nucleotide sequence ID" value="NZ_CAWQWN010000001.1"/>
</dbReference>
<gene>
    <name evidence="2" type="ORF">MNY72_03305</name>
</gene>
<protein>
    <submittedName>
        <fullName evidence="2">Type 1 fimbrial protein</fullName>
    </submittedName>
</protein>
<dbReference type="InterPro" id="IPR036937">
    <property type="entry name" value="Adhesion_dom_fimbrial_sf"/>
</dbReference>
<keyword evidence="1" id="KW-0732">Signal</keyword>
<evidence type="ECO:0000256" key="1">
    <source>
        <dbReference type="SAM" id="SignalP"/>
    </source>
</evidence>
<sequence>MIFKKLALVTLLAGVSSVSLNVMAAPSAEVTLQGILTSSSCDVTINGGKPVLNVGVLNTSVGESDSNFPDVNVMSDKSNEMPVTLIGCQKGENGSLLIQGITSVGNNERNIFVSDDSQTVGFMIKDAAGTTVTNGGKIGFKIGADNTEAQYSFKVGMATTTSNPDAGSYSAPILVAYIVN</sequence>
<name>A0A9Q8Q343_9GAMM</name>
<dbReference type="AlphaFoldDB" id="A0A9Q8Q343"/>
<evidence type="ECO:0000313" key="3">
    <source>
        <dbReference type="Proteomes" id="UP000829116"/>
    </source>
</evidence>
<dbReference type="Gene3D" id="2.60.40.1090">
    <property type="entry name" value="Fimbrial-type adhesion domain"/>
    <property type="match status" value="1"/>
</dbReference>
<organism evidence="2 3">
    <name type="scientific">Moellerella wisconsensis</name>
    <dbReference type="NCBI Taxonomy" id="158849"/>
    <lineage>
        <taxon>Bacteria</taxon>
        <taxon>Pseudomonadati</taxon>
        <taxon>Pseudomonadota</taxon>
        <taxon>Gammaproteobacteria</taxon>
        <taxon>Enterobacterales</taxon>
        <taxon>Morganellaceae</taxon>
        <taxon>Moellerella</taxon>
    </lineage>
</organism>
<proteinExistence type="predicted"/>
<dbReference type="EMBL" id="CP093245">
    <property type="protein sequence ID" value="UNH31362.1"/>
    <property type="molecule type" value="Genomic_DNA"/>
</dbReference>